<proteinExistence type="predicted"/>
<evidence type="ECO:0000256" key="2">
    <source>
        <dbReference type="ARBA" id="ARBA00022448"/>
    </source>
</evidence>
<accession>A0AAE1C4L1</accession>
<sequence>MAGSTRSKILNTLQLSNDYTIKPAGLRWRSNTIFIVATVAIGLFTDLFLYGLVVPILPFMLRDRVGLPAEQVQSNVSGLLAAYAGASVICSPLAGLLADRISTRQAPFLWGLTALLGATILLFFGNSVAVLAVARVLQGISAAFVWTIGLALALETVGPENLGKTIGSIFSFISVGNLFAPLLGGVLYEKAGYVGVFSIGFGIIAIDFAMRLLVIEKRVAKRYETNDPDAGDRETSADDQQDATHDEENGDEDNEEQPLLGGKEEDEASFKLSNNQPKLAQYIPILPCLANPRLLTAFLVAFVQAMLLGNFDATIPTVAEEYFHVDSLKAGLLFMPLGVADFILGPVFGWCVDRFGTKPVGVFAYTYLVPALIVLRIPHPGGQQQMLLYGGLLALCGVGLAGIGAPSIVEAGAIVQKYYEVNPDFFGDNGPYAQLYGLNSMVFSAGLTLGPELAGELKQFIGYGNMNLVLAGICAVTAILCFVYIGGKPRILSRKR</sequence>
<keyword evidence="4 7" id="KW-1133">Transmembrane helix</keyword>
<evidence type="ECO:0000256" key="5">
    <source>
        <dbReference type="ARBA" id="ARBA00023136"/>
    </source>
</evidence>
<feature type="domain" description="Major facilitator superfamily (MFS) profile" evidence="8">
    <location>
        <begin position="35"/>
        <end position="489"/>
    </location>
</feature>
<keyword evidence="2" id="KW-0813">Transport</keyword>
<dbReference type="InterPro" id="IPR020846">
    <property type="entry name" value="MFS_dom"/>
</dbReference>
<feature type="transmembrane region" description="Helical" evidence="7">
    <location>
        <begin position="77"/>
        <end position="97"/>
    </location>
</feature>
<evidence type="ECO:0000256" key="7">
    <source>
        <dbReference type="SAM" id="Phobius"/>
    </source>
</evidence>
<dbReference type="InterPro" id="IPR036259">
    <property type="entry name" value="MFS_trans_sf"/>
</dbReference>
<dbReference type="InterPro" id="IPR050930">
    <property type="entry name" value="MFS_Vesicular_Transporter"/>
</dbReference>
<name>A0AAE1C4L1_9PEZI</name>
<evidence type="ECO:0000256" key="1">
    <source>
        <dbReference type="ARBA" id="ARBA00004141"/>
    </source>
</evidence>
<comment type="caution">
    <text evidence="9">The sequence shown here is derived from an EMBL/GenBank/DDBJ whole genome shotgun (WGS) entry which is preliminary data.</text>
</comment>
<keyword evidence="5 7" id="KW-0472">Membrane</keyword>
<dbReference type="GO" id="GO:0022857">
    <property type="term" value="F:transmembrane transporter activity"/>
    <property type="evidence" value="ECO:0007669"/>
    <property type="project" value="InterPro"/>
</dbReference>
<feature type="compositionally biased region" description="Basic and acidic residues" evidence="6">
    <location>
        <begin position="225"/>
        <end position="247"/>
    </location>
</feature>
<evidence type="ECO:0000256" key="6">
    <source>
        <dbReference type="SAM" id="MobiDB-lite"/>
    </source>
</evidence>
<dbReference type="Pfam" id="PF07690">
    <property type="entry name" value="MFS_1"/>
    <property type="match status" value="1"/>
</dbReference>
<dbReference type="SUPFAM" id="SSF103473">
    <property type="entry name" value="MFS general substrate transporter"/>
    <property type="match status" value="1"/>
</dbReference>
<dbReference type="Gene3D" id="1.20.1250.20">
    <property type="entry name" value="MFS general substrate transporter like domains"/>
    <property type="match status" value="2"/>
</dbReference>
<dbReference type="InterPro" id="IPR011701">
    <property type="entry name" value="MFS"/>
</dbReference>
<evidence type="ECO:0000259" key="8">
    <source>
        <dbReference type="PROSITE" id="PS50850"/>
    </source>
</evidence>
<evidence type="ECO:0000256" key="4">
    <source>
        <dbReference type="ARBA" id="ARBA00022989"/>
    </source>
</evidence>
<protein>
    <recommendedName>
        <fullName evidence="8">Major facilitator superfamily (MFS) profile domain-containing protein</fullName>
    </recommendedName>
</protein>
<dbReference type="PROSITE" id="PS50850">
    <property type="entry name" value="MFS"/>
    <property type="match status" value="1"/>
</dbReference>
<dbReference type="AlphaFoldDB" id="A0AAE1C4L1"/>
<feature type="transmembrane region" description="Helical" evidence="7">
    <location>
        <begin position="194"/>
        <end position="214"/>
    </location>
</feature>
<evidence type="ECO:0000256" key="3">
    <source>
        <dbReference type="ARBA" id="ARBA00022692"/>
    </source>
</evidence>
<dbReference type="CDD" id="cd17325">
    <property type="entry name" value="MFS_MdtG_SLC18_like"/>
    <property type="match status" value="1"/>
</dbReference>
<dbReference type="GO" id="GO:0016020">
    <property type="term" value="C:membrane"/>
    <property type="evidence" value="ECO:0007669"/>
    <property type="project" value="UniProtKB-SubCell"/>
</dbReference>
<keyword evidence="3 7" id="KW-0812">Transmembrane</keyword>
<evidence type="ECO:0000313" key="9">
    <source>
        <dbReference type="EMBL" id="KAK3678019.1"/>
    </source>
</evidence>
<feature type="transmembrane region" description="Helical" evidence="7">
    <location>
        <begin position="387"/>
        <end position="409"/>
    </location>
</feature>
<gene>
    <name evidence="9" type="ORF">LTR78_002114</name>
</gene>
<feature type="transmembrane region" description="Helical" evidence="7">
    <location>
        <begin position="136"/>
        <end position="154"/>
    </location>
</feature>
<dbReference type="PANTHER" id="PTHR23506:SF37">
    <property type="entry name" value="MAJOR FACILITATOR SUPERFAMILY (MFS) PROFILE DOMAIN-CONTAINING PROTEIN"/>
    <property type="match status" value="1"/>
</dbReference>
<feature type="transmembrane region" description="Helical" evidence="7">
    <location>
        <begin position="109"/>
        <end position="130"/>
    </location>
</feature>
<reference evidence="9" key="1">
    <citation type="submission" date="2023-07" db="EMBL/GenBank/DDBJ databases">
        <title>Black Yeasts Isolated from many extreme environments.</title>
        <authorList>
            <person name="Coleine C."/>
            <person name="Stajich J.E."/>
            <person name="Selbmann L."/>
        </authorList>
    </citation>
    <scope>NUCLEOTIDE SEQUENCE</scope>
    <source>
        <strain evidence="9">CCFEE 5485</strain>
    </source>
</reference>
<organism evidence="9 10">
    <name type="scientific">Recurvomyces mirabilis</name>
    <dbReference type="NCBI Taxonomy" id="574656"/>
    <lineage>
        <taxon>Eukaryota</taxon>
        <taxon>Fungi</taxon>
        <taxon>Dikarya</taxon>
        <taxon>Ascomycota</taxon>
        <taxon>Pezizomycotina</taxon>
        <taxon>Dothideomycetes</taxon>
        <taxon>Dothideomycetidae</taxon>
        <taxon>Mycosphaerellales</taxon>
        <taxon>Teratosphaeriaceae</taxon>
        <taxon>Recurvomyces</taxon>
    </lineage>
</organism>
<keyword evidence="10" id="KW-1185">Reference proteome</keyword>
<feature type="region of interest" description="Disordered" evidence="6">
    <location>
        <begin position="225"/>
        <end position="260"/>
    </location>
</feature>
<dbReference type="PANTHER" id="PTHR23506">
    <property type="entry name" value="GH10249P"/>
    <property type="match status" value="1"/>
</dbReference>
<dbReference type="Proteomes" id="UP001274830">
    <property type="component" value="Unassembled WGS sequence"/>
</dbReference>
<comment type="subcellular location">
    <subcellularLocation>
        <location evidence="1">Membrane</location>
        <topology evidence="1">Multi-pass membrane protein</topology>
    </subcellularLocation>
</comment>
<feature type="transmembrane region" description="Helical" evidence="7">
    <location>
        <begin position="356"/>
        <end position="375"/>
    </location>
</feature>
<feature type="transmembrane region" description="Helical" evidence="7">
    <location>
        <begin position="166"/>
        <end position="188"/>
    </location>
</feature>
<evidence type="ECO:0000313" key="10">
    <source>
        <dbReference type="Proteomes" id="UP001274830"/>
    </source>
</evidence>
<feature type="transmembrane region" description="Helical" evidence="7">
    <location>
        <begin position="468"/>
        <end position="487"/>
    </location>
</feature>
<feature type="transmembrane region" description="Helical" evidence="7">
    <location>
        <begin position="32"/>
        <end position="57"/>
    </location>
</feature>
<dbReference type="EMBL" id="JAUTXT010000005">
    <property type="protein sequence ID" value="KAK3678019.1"/>
    <property type="molecule type" value="Genomic_DNA"/>
</dbReference>
<feature type="transmembrane region" description="Helical" evidence="7">
    <location>
        <begin position="330"/>
        <end position="350"/>
    </location>
</feature>